<accession>A0A250YG02</accession>
<keyword evidence="8" id="KW-1015">Disulfide bond</keyword>
<evidence type="ECO:0000256" key="16">
    <source>
        <dbReference type="ARBA" id="ARBA00078355"/>
    </source>
</evidence>
<dbReference type="Pfam" id="PF00001">
    <property type="entry name" value="7tm_1"/>
    <property type="match status" value="1"/>
</dbReference>
<keyword evidence="11" id="KW-0807">Transducer</keyword>
<dbReference type="GO" id="GO:0004878">
    <property type="term" value="F:complement component C5a receptor activity"/>
    <property type="evidence" value="ECO:0007669"/>
    <property type="project" value="TreeGrafter"/>
</dbReference>
<dbReference type="RefSeq" id="XP_073913918.1">
    <property type="nucleotide sequence ID" value="XM_074057817.1"/>
</dbReference>
<evidence type="ECO:0000256" key="10">
    <source>
        <dbReference type="ARBA" id="ARBA00023180"/>
    </source>
</evidence>
<keyword evidence="3" id="KW-0597">Phosphoprotein</keyword>
<evidence type="ECO:0000256" key="14">
    <source>
        <dbReference type="ARBA" id="ARBA00062102"/>
    </source>
</evidence>
<organism evidence="20">
    <name type="scientific">Castor canadensis</name>
    <name type="common">American beaver</name>
    <dbReference type="NCBI Taxonomy" id="51338"/>
    <lineage>
        <taxon>Eukaryota</taxon>
        <taxon>Metazoa</taxon>
        <taxon>Chordata</taxon>
        <taxon>Craniata</taxon>
        <taxon>Vertebrata</taxon>
        <taxon>Euteleostomi</taxon>
        <taxon>Mammalia</taxon>
        <taxon>Eutheria</taxon>
        <taxon>Euarchontoglires</taxon>
        <taxon>Glires</taxon>
        <taxon>Rodentia</taxon>
        <taxon>Castorimorpha</taxon>
        <taxon>Castoridae</taxon>
        <taxon>Castor</taxon>
    </lineage>
</organism>
<dbReference type="PROSITE" id="PS50262">
    <property type="entry name" value="G_PROTEIN_RECEP_F1_2"/>
    <property type="match status" value="1"/>
</dbReference>
<evidence type="ECO:0000256" key="3">
    <source>
        <dbReference type="ARBA" id="ARBA00022553"/>
    </source>
</evidence>
<keyword evidence="10" id="KW-0325">Glycoprotein</keyword>
<evidence type="ECO:0000256" key="13">
    <source>
        <dbReference type="ARBA" id="ARBA00053872"/>
    </source>
</evidence>
<evidence type="ECO:0000256" key="12">
    <source>
        <dbReference type="ARBA" id="ARBA00025736"/>
    </source>
</evidence>
<dbReference type="PANTHER" id="PTHR24225:SF1">
    <property type="entry name" value="C5A ANAPHYLATOXIN CHEMOTACTIC RECEPTOR 2"/>
    <property type="match status" value="1"/>
</dbReference>
<keyword evidence="4 18" id="KW-0812">Transmembrane</keyword>
<dbReference type="InterPro" id="IPR002234">
    <property type="entry name" value="Anphylx_rcpt_C3a/C5a1-2"/>
</dbReference>
<dbReference type="RefSeq" id="XP_073913919.1">
    <property type="nucleotide sequence ID" value="XM_074057818.1"/>
</dbReference>
<dbReference type="AlphaFoldDB" id="A0A250YG02"/>
<evidence type="ECO:0000256" key="8">
    <source>
        <dbReference type="ARBA" id="ARBA00023157"/>
    </source>
</evidence>
<dbReference type="InterPro" id="IPR000276">
    <property type="entry name" value="GPCR_Rhodpsn"/>
</dbReference>
<dbReference type="PANTHER" id="PTHR24225">
    <property type="entry name" value="CHEMOTACTIC RECEPTOR"/>
    <property type="match status" value="1"/>
</dbReference>
<dbReference type="GO" id="GO:0004930">
    <property type="term" value="F:G protein-coupled receptor activity"/>
    <property type="evidence" value="ECO:0007669"/>
    <property type="project" value="UniProtKB-KW"/>
</dbReference>
<evidence type="ECO:0000256" key="18">
    <source>
        <dbReference type="SAM" id="Phobius"/>
    </source>
</evidence>
<dbReference type="GO" id="GO:0005886">
    <property type="term" value="C:plasma membrane"/>
    <property type="evidence" value="ECO:0007669"/>
    <property type="project" value="UniProtKB-SubCell"/>
</dbReference>
<comment type="subcellular location">
    <subcellularLocation>
        <location evidence="1">Cell membrane</location>
        <topology evidence="1">Multi-pass membrane protein</topology>
    </subcellularLocation>
</comment>
<feature type="transmembrane region" description="Helical" evidence="18">
    <location>
        <begin position="202"/>
        <end position="224"/>
    </location>
</feature>
<dbReference type="PRINTS" id="PR00237">
    <property type="entry name" value="GPCRRHODOPSN"/>
</dbReference>
<dbReference type="EMBL" id="GFFW01002304">
    <property type="protein sequence ID" value="JAV42484.1"/>
    <property type="molecule type" value="Transcribed_RNA"/>
</dbReference>
<feature type="transmembrane region" description="Helical" evidence="18">
    <location>
        <begin position="275"/>
        <end position="294"/>
    </location>
</feature>
<dbReference type="RefSeq" id="XP_073913917.1">
    <property type="nucleotide sequence ID" value="XM_074057816.1"/>
</dbReference>
<reference evidence="20" key="1">
    <citation type="journal article" date="2017" name="G3 (Bethesda)">
        <title>De Novo Genome and Transcriptome Assembly of the Canadian Beaver (Castor canadensis).</title>
        <authorList>
            <person name="Lok S."/>
            <person name="Paton T.A."/>
            <person name="Wang Z."/>
            <person name="Kaur G."/>
            <person name="Walker S."/>
            <person name="Yuen R.K."/>
            <person name="Sung W.W."/>
            <person name="Whitney J."/>
            <person name="Buchanan J.A."/>
            <person name="Trost B."/>
            <person name="Singh N."/>
            <person name="Apresto B."/>
            <person name="Chen N."/>
            <person name="Coole M."/>
            <person name="Dawson T.J."/>
            <person name="Ho K.Y."/>
            <person name="Hu Z."/>
            <person name="Pullenayegum S."/>
            <person name="Samler K."/>
            <person name="Shipstone A."/>
            <person name="Tsoi F."/>
            <person name="Wang T."/>
            <person name="Pereira S.L."/>
            <person name="Rostami P."/>
            <person name="Ryan C.A."/>
            <person name="Tong A.H."/>
            <person name="Ng K."/>
            <person name="Sundaravadanam Y."/>
            <person name="Simpson J.T."/>
            <person name="Lim B.K."/>
            <person name="Engstrom M.D."/>
            <person name="Dutton C.J."/>
            <person name="Kerr K.C."/>
            <person name="Franke M."/>
            <person name="Rapley W."/>
            <person name="Wintle R.F."/>
            <person name="Scherer S.W."/>
        </authorList>
    </citation>
    <scope>NUCLEOTIDE SEQUENCE</scope>
    <source>
        <strain evidence="20">Ward</strain>
        <tissue evidence="20">Leukocyte</tissue>
    </source>
</reference>
<evidence type="ECO:0000256" key="4">
    <source>
        <dbReference type="ARBA" id="ARBA00022692"/>
    </source>
</evidence>
<evidence type="ECO:0000256" key="11">
    <source>
        <dbReference type="ARBA" id="ARBA00023224"/>
    </source>
</evidence>
<dbReference type="InterPro" id="IPR000826">
    <property type="entry name" value="Formyl_rcpt-rel"/>
</dbReference>
<keyword evidence="9 20" id="KW-0675">Receptor</keyword>
<dbReference type="GO" id="GO:0006954">
    <property type="term" value="P:inflammatory response"/>
    <property type="evidence" value="ECO:0007669"/>
    <property type="project" value="TreeGrafter"/>
</dbReference>
<evidence type="ECO:0000256" key="15">
    <source>
        <dbReference type="ARBA" id="ARBA00068514"/>
    </source>
</evidence>
<evidence type="ECO:0000256" key="6">
    <source>
        <dbReference type="ARBA" id="ARBA00023040"/>
    </source>
</evidence>
<dbReference type="FunFam" id="1.20.1070.10:FF:000296">
    <property type="entry name" value="C5a anaphylatoxin chemotactic receptor 2"/>
    <property type="match status" value="1"/>
</dbReference>
<dbReference type="SUPFAM" id="SSF81321">
    <property type="entry name" value="Family A G protein-coupled receptor-like"/>
    <property type="match status" value="1"/>
</dbReference>
<dbReference type="GO" id="GO:0007204">
    <property type="term" value="P:positive regulation of cytosolic calcium ion concentration"/>
    <property type="evidence" value="ECO:0007669"/>
    <property type="project" value="TreeGrafter"/>
</dbReference>
<keyword evidence="2" id="KW-1003">Cell membrane</keyword>
<dbReference type="RefSeq" id="XP_020031366.2">
    <property type="nucleotide sequence ID" value="XM_020175777.2"/>
</dbReference>
<protein>
    <recommendedName>
        <fullName evidence="15">C5a anaphylatoxin chemotactic receptor 2</fullName>
    </recommendedName>
    <alternativeName>
        <fullName evidence="16">Complement component 5a receptor 2</fullName>
    </alternativeName>
    <alternativeName>
        <fullName evidence="17">G-protein coupled receptor 77</fullName>
    </alternativeName>
</protein>
<dbReference type="Gene3D" id="1.20.1070.10">
    <property type="entry name" value="Rhodopsin 7-helix transmembrane proteins"/>
    <property type="match status" value="1"/>
</dbReference>
<dbReference type="GeneID" id="109694073"/>
<evidence type="ECO:0000256" key="2">
    <source>
        <dbReference type="ARBA" id="ARBA00022475"/>
    </source>
</evidence>
<comment type="similarity">
    <text evidence="12">Belongs to the chemokine-like receptor (CMKLR) family.</text>
</comment>
<name>A0A250YG02_CASCN</name>
<evidence type="ECO:0000256" key="9">
    <source>
        <dbReference type="ARBA" id="ARBA00023170"/>
    </source>
</evidence>
<evidence type="ECO:0000259" key="19">
    <source>
        <dbReference type="PROSITE" id="PS50262"/>
    </source>
</evidence>
<feature type="transmembrane region" description="Helical" evidence="18">
    <location>
        <begin position="39"/>
        <end position="60"/>
    </location>
</feature>
<comment type="function">
    <text evidence="13">Receptor for the chemotactic and inflammatory C3a, C4a and C5a anaphylatoxin peptides and also for their dearginated forms ASP/C3adesArg, C4adesArg and C5adesArg respectively. Couples weakly to G(i)-mediated signaling pathways.</text>
</comment>
<evidence type="ECO:0000313" key="20">
    <source>
        <dbReference type="EMBL" id="JAV42484.1"/>
    </source>
</evidence>
<dbReference type="PRINTS" id="PR00426">
    <property type="entry name" value="C5ANPHYLTXNR"/>
</dbReference>
<feature type="transmembrane region" description="Helical" evidence="18">
    <location>
        <begin position="231"/>
        <end position="255"/>
    </location>
</feature>
<keyword evidence="6" id="KW-0297">G-protein coupled receptor</keyword>
<evidence type="ECO:0000256" key="1">
    <source>
        <dbReference type="ARBA" id="ARBA00004651"/>
    </source>
</evidence>
<sequence>MENDSLSYEYGDYSDLPDVPVDCPDGACLSMDTLRVAPLLLYAAIFLLGVPGNAMVAWVTGKESGQRIWAMWFLHLAVADLLCCLALPILAVPVAWRGHWPFGAVGCRLLPSAILLSMYASVLLLAALSADICLMSLSIPWWAMDRRARGVQVARGTAWVLALLLTVPSAAYRHLHHEPFPFQLQCVVDYNGSVAAEVTVNAIRFICGFLGPLVFVVSCHIVLLRRVARSYWSLSTAVVVGFFVCWAPYHLLGLVLTLAAPNSVLLARALRAEPLVVGLALAHSCLNPMIFLYFGRAQLCRSLRAACHWALREPQDQKESVVSRKSTSHDLVSEMEV</sequence>
<feature type="transmembrane region" description="Helical" evidence="18">
    <location>
        <begin position="156"/>
        <end position="175"/>
    </location>
</feature>
<proteinExistence type="inferred from homology"/>
<comment type="subunit">
    <text evidence="14">Interacts with C3 (the anaphylatoxin peptide C3a and the adipogenic hormone ASP); the interaction occurs with higher affinity for ASP, enhancing the phosphorylation and activation of GPR77, recruitment of ARRB2 to the cell surface and endocytosis of GRP77.</text>
</comment>
<dbReference type="GO" id="GO:0006935">
    <property type="term" value="P:chemotaxis"/>
    <property type="evidence" value="ECO:0007669"/>
    <property type="project" value="InterPro"/>
</dbReference>
<gene>
    <name evidence="20" type="primary">C5AR2</name>
</gene>
<evidence type="ECO:0000256" key="17">
    <source>
        <dbReference type="ARBA" id="ARBA00083911"/>
    </source>
</evidence>
<evidence type="ECO:0000256" key="7">
    <source>
        <dbReference type="ARBA" id="ARBA00023136"/>
    </source>
</evidence>
<keyword evidence="5 18" id="KW-1133">Transmembrane helix</keyword>
<dbReference type="InterPro" id="IPR017452">
    <property type="entry name" value="GPCR_Rhodpsn_7TM"/>
</dbReference>
<evidence type="ECO:0000256" key="5">
    <source>
        <dbReference type="ARBA" id="ARBA00022989"/>
    </source>
</evidence>
<feature type="transmembrane region" description="Helical" evidence="18">
    <location>
        <begin position="72"/>
        <end position="96"/>
    </location>
</feature>
<dbReference type="GO" id="GO:0007200">
    <property type="term" value="P:phospholipase C-activating G protein-coupled receptor signaling pathway"/>
    <property type="evidence" value="ECO:0007669"/>
    <property type="project" value="TreeGrafter"/>
</dbReference>
<keyword evidence="7 18" id="KW-0472">Membrane</keyword>
<feature type="domain" description="G-protein coupled receptors family 1 profile" evidence="19">
    <location>
        <begin position="52"/>
        <end position="291"/>
    </location>
</feature>
<feature type="transmembrane region" description="Helical" evidence="18">
    <location>
        <begin position="116"/>
        <end position="144"/>
    </location>
</feature>